<dbReference type="Proteomes" id="UP000026962">
    <property type="component" value="Chromosome 5"/>
</dbReference>
<sequence>MAGVNNSPKACQQNGLYRCIPSVLGLFSGLICGIFSSSTLYCWKGPKVAQFFKLKAEHFEKQCGSYLSIICNSISTGSKINHIEDRVLRWGCWWLWWQQQWWQRRWRRWQCMTTSTAWCWHCWSRMSFALDRAFARVDGHIRARTRAWLCLPLLASDKLTLEDRTSKTRRRRKGFVTRRSGRTNCRYRTREKGPPSQVFAIMYMAKIVVTEQELLSKLTKIGGCSSLAFTGCCVLPNLPDSPAL</sequence>
<name>A0A0E0L657_ORYPU</name>
<protein>
    <submittedName>
        <fullName evidence="2">Uncharacterized protein</fullName>
    </submittedName>
</protein>
<evidence type="ECO:0000313" key="2">
    <source>
        <dbReference type="EnsemblPlants" id="OPUNC05G24540.1"/>
    </source>
</evidence>
<keyword evidence="3" id="KW-1185">Reference proteome</keyword>
<evidence type="ECO:0000313" key="3">
    <source>
        <dbReference type="Proteomes" id="UP000026962"/>
    </source>
</evidence>
<proteinExistence type="predicted"/>
<organism evidence="2">
    <name type="scientific">Oryza punctata</name>
    <name type="common">Red rice</name>
    <dbReference type="NCBI Taxonomy" id="4537"/>
    <lineage>
        <taxon>Eukaryota</taxon>
        <taxon>Viridiplantae</taxon>
        <taxon>Streptophyta</taxon>
        <taxon>Embryophyta</taxon>
        <taxon>Tracheophyta</taxon>
        <taxon>Spermatophyta</taxon>
        <taxon>Magnoliopsida</taxon>
        <taxon>Liliopsida</taxon>
        <taxon>Poales</taxon>
        <taxon>Poaceae</taxon>
        <taxon>BOP clade</taxon>
        <taxon>Oryzoideae</taxon>
        <taxon>Oryzeae</taxon>
        <taxon>Oryzinae</taxon>
        <taxon>Oryza</taxon>
    </lineage>
</organism>
<keyword evidence="1" id="KW-1133">Transmembrane helix</keyword>
<dbReference type="HOGENOM" id="CLU_1139563_0_0_1"/>
<keyword evidence="1" id="KW-0812">Transmembrane</keyword>
<dbReference type="EnsemblPlants" id="OPUNC05G24540.1">
    <property type="protein sequence ID" value="OPUNC05G24540.1"/>
    <property type="gene ID" value="OPUNC05G24540"/>
</dbReference>
<feature type="transmembrane region" description="Helical" evidence="1">
    <location>
        <begin position="20"/>
        <end position="43"/>
    </location>
</feature>
<reference evidence="2" key="1">
    <citation type="submission" date="2015-04" db="UniProtKB">
        <authorList>
            <consortium name="EnsemblPlants"/>
        </authorList>
    </citation>
    <scope>IDENTIFICATION</scope>
</reference>
<dbReference type="Gramene" id="OPUNC05G24540.1">
    <property type="protein sequence ID" value="OPUNC05G24540.1"/>
    <property type="gene ID" value="OPUNC05G24540"/>
</dbReference>
<keyword evidence="1" id="KW-0472">Membrane</keyword>
<reference evidence="2" key="2">
    <citation type="submission" date="2018-05" db="EMBL/GenBank/DDBJ databases">
        <title>OpunRS2 (Oryza punctata Reference Sequence Version 2).</title>
        <authorList>
            <person name="Zhang J."/>
            <person name="Kudrna D."/>
            <person name="Lee S."/>
            <person name="Talag J."/>
            <person name="Welchert J."/>
            <person name="Wing R.A."/>
        </authorList>
    </citation>
    <scope>NUCLEOTIDE SEQUENCE [LARGE SCALE GENOMIC DNA]</scope>
</reference>
<dbReference type="AlphaFoldDB" id="A0A0E0L657"/>
<evidence type="ECO:0000256" key="1">
    <source>
        <dbReference type="SAM" id="Phobius"/>
    </source>
</evidence>
<accession>A0A0E0L657</accession>